<evidence type="ECO:0000313" key="2">
    <source>
        <dbReference type="EMBL" id="KAK9129124.1"/>
    </source>
</evidence>
<sequence>MFWFLRSPSDSDTGGESCARASRHPALTRNDWLPVKGNMPRFGCRLAAHGPVTAVGAQSLGVSNFASFDGVLDALLLHWADG</sequence>
<dbReference type="Proteomes" id="UP001417504">
    <property type="component" value="Unassembled WGS sequence"/>
</dbReference>
<reference evidence="2 3" key="1">
    <citation type="submission" date="2024-01" db="EMBL/GenBank/DDBJ databases">
        <title>Genome assemblies of Stephania.</title>
        <authorList>
            <person name="Yang L."/>
        </authorList>
    </citation>
    <scope>NUCLEOTIDE SEQUENCE [LARGE SCALE GENOMIC DNA]</scope>
    <source>
        <strain evidence="2">QJT</strain>
        <tissue evidence="2">Leaf</tissue>
    </source>
</reference>
<comment type="caution">
    <text evidence="2">The sequence shown here is derived from an EMBL/GenBank/DDBJ whole genome shotgun (WGS) entry which is preliminary data.</text>
</comment>
<name>A0AAP0J817_9MAGN</name>
<dbReference type="EMBL" id="JBBNAE010000004">
    <property type="protein sequence ID" value="KAK9129124.1"/>
    <property type="molecule type" value="Genomic_DNA"/>
</dbReference>
<organism evidence="2 3">
    <name type="scientific">Stephania japonica</name>
    <dbReference type="NCBI Taxonomy" id="461633"/>
    <lineage>
        <taxon>Eukaryota</taxon>
        <taxon>Viridiplantae</taxon>
        <taxon>Streptophyta</taxon>
        <taxon>Embryophyta</taxon>
        <taxon>Tracheophyta</taxon>
        <taxon>Spermatophyta</taxon>
        <taxon>Magnoliopsida</taxon>
        <taxon>Ranunculales</taxon>
        <taxon>Menispermaceae</taxon>
        <taxon>Menispermoideae</taxon>
        <taxon>Cissampelideae</taxon>
        <taxon>Stephania</taxon>
    </lineage>
</organism>
<accession>A0AAP0J817</accession>
<keyword evidence="3" id="KW-1185">Reference proteome</keyword>
<evidence type="ECO:0000256" key="1">
    <source>
        <dbReference type="SAM" id="MobiDB-lite"/>
    </source>
</evidence>
<evidence type="ECO:0000313" key="3">
    <source>
        <dbReference type="Proteomes" id="UP001417504"/>
    </source>
</evidence>
<dbReference type="AlphaFoldDB" id="A0AAP0J817"/>
<protein>
    <submittedName>
        <fullName evidence="2">Uncharacterized protein</fullName>
    </submittedName>
</protein>
<feature type="region of interest" description="Disordered" evidence="1">
    <location>
        <begin position="1"/>
        <end position="22"/>
    </location>
</feature>
<proteinExistence type="predicted"/>
<gene>
    <name evidence="2" type="ORF">Sjap_009611</name>
</gene>